<evidence type="ECO:0000256" key="2">
    <source>
        <dbReference type="ARBA" id="ARBA00023054"/>
    </source>
</evidence>
<feature type="domain" description="SPT2 homolog N-terminal" evidence="5">
    <location>
        <begin position="60"/>
        <end position="122"/>
    </location>
</feature>
<feature type="region of interest" description="Disordered" evidence="4">
    <location>
        <begin position="187"/>
        <end position="430"/>
    </location>
</feature>
<feature type="compositionally biased region" description="Polar residues" evidence="4">
    <location>
        <begin position="187"/>
        <end position="196"/>
    </location>
</feature>
<feature type="region of interest" description="Disordered" evidence="4">
    <location>
        <begin position="26"/>
        <end position="71"/>
    </location>
</feature>
<dbReference type="Pfam" id="PF22878">
    <property type="entry name" value="SPT2_N"/>
    <property type="match status" value="1"/>
</dbReference>
<feature type="compositionally biased region" description="Low complexity" evidence="4">
    <location>
        <begin position="224"/>
        <end position="236"/>
    </location>
</feature>
<feature type="compositionally biased region" description="Basic and acidic residues" evidence="4">
    <location>
        <begin position="43"/>
        <end position="52"/>
    </location>
</feature>
<feature type="compositionally biased region" description="Low complexity" evidence="4">
    <location>
        <begin position="326"/>
        <end position="342"/>
    </location>
</feature>
<feature type="compositionally biased region" description="Basic and acidic residues" evidence="4">
    <location>
        <begin position="357"/>
        <end position="368"/>
    </location>
</feature>
<feature type="compositionally biased region" description="Low complexity" evidence="4">
    <location>
        <begin position="197"/>
        <end position="214"/>
    </location>
</feature>
<keyword evidence="2 3" id="KW-0175">Coiled coil</keyword>
<comment type="similarity">
    <text evidence="1">Belongs to the SPT2 family.</text>
</comment>
<feature type="compositionally biased region" description="Pro residues" evidence="4">
    <location>
        <begin position="272"/>
        <end position="283"/>
    </location>
</feature>
<organism evidence="6 7">
    <name type="scientific">Acrobeloides nanus</name>
    <dbReference type="NCBI Taxonomy" id="290746"/>
    <lineage>
        <taxon>Eukaryota</taxon>
        <taxon>Metazoa</taxon>
        <taxon>Ecdysozoa</taxon>
        <taxon>Nematoda</taxon>
        <taxon>Chromadorea</taxon>
        <taxon>Rhabditida</taxon>
        <taxon>Tylenchina</taxon>
        <taxon>Cephalobomorpha</taxon>
        <taxon>Cephaloboidea</taxon>
        <taxon>Cephalobidae</taxon>
        <taxon>Acrobeloides</taxon>
    </lineage>
</organism>
<dbReference type="AlphaFoldDB" id="A0A914EI41"/>
<sequence>MDIDDILSQASHNVKKNNKKIKEAEVELQKERDRKIAALKRQKQLEREELAKKKPPPPPPKQFKIPKKTEDKVNVDTSKIAAFLNKKEEDKRKEEEKRRKEKEELIRLRIAAQGGKANKKIAKHFGANPVNLQMKYGSGEHVDSLIKQQQREEEDIRKLSNLYKEGMEKGMSKQKQILLKQNIANLKAQQASKTVHSTPSKQKPMQSSSGSSSKHVSRVEKGSSSKIPSSSSSSKPTAVTIKRKAPPVDFTALLQKAEKNRGLSPSKLENPTPSPSPPPPPKRPSYEDARMRKPEVRMENHRDVSFEKSKYNGQISKNLPSKMPEKSYSSQNGSSSSKLSSKYDPVVQQKKSNGAVKKPEPEVQEKPMYDPNKQKRILPGDIRYQGSSTGTKPGFSASRAVLQKPTPSKPINVLKNPNKPSSSKMKEADDDIERQLAQLDAERERLLAAAKAKYQNAIPQRKPAAVPAKTDIYRKPMVASASRDQRRDSDEYNLAKIKRDERFKADQLRQMAMKKKNHSHQSHRNHHHHSYNSFVKDSSDSASEDDDYDDVDDEEYASDLADFIDDTELDDFQQVDLEETLKMINRNYDKKKWKMNEKMIDERQMTARFADIEREERRSAKLGLVEDMLEARKGKSRAI</sequence>
<evidence type="ECO:0000256" key="4">
    <source>
        <dbReference type="SAM" id="MobiDB-lite"/>
    </source>
</evidence>
<name>A0A914EI41_9BILA</name>
<dbReference type="InterPro" id="IPR013256">
    <property type="entry name" value="Chromatin_SPT2"/>
</dbReference>
<feature type="coiled-coil region" evidence="3">
    <location>
        <begin position="84"/>
        <end position="111"/>
    </location>
</feature>
<keyword evidence="6" id="KW-1185">Reference proteome</keyword>
<dbReference type="Pfam" id="PF08243">
    <property type="entry name" value="SPT2"/>
    <property type="match status" value="1"/>
</dbReference>
<feature type="compositionally biased region" description="Basic residues" evidence="4">
    <location>
        <begin position="512"/>
        <end position="530"/>
    </location>
</feature>
<dbReference type="Proteomes" id="UP000887540">
    <property type="component" value="Unplaced"/>
</dbReference>
<feature type="compositionally biased region" description="Acidic residues" evidence="4">
    <location>
        <begin position="542"/>
        <end position="551"/>
    </location>
</feature>
<evidence type="ECO:0000256" key="1">
    <source>
        <dbReference type="ARBA" id="ARBA00006461"/>
    </source>
</evidence>
<dbReference type="InterPro" id="IPR054552">
    <property type="entry name" value="SPT2_N"/>
</dbReference>
<reference evidence="7" key="1">
    <citation type="submission" date="2022-11" db="UniProtKB">
        <authorList>
            <consortium name="WormBaseParasite"/>
        </authorList>
    </citation>
    <scope>IDENTIFICATION</scope>
</reference>
<proteinExistence type="inferred from homology"/>
<evidence type="ECO:0000313" key="7">
    <source>
        <dbReference type="WBParaSite" id="ACRNAN_scaffold8035.g14677.t1"/>
    </source>
</evidence>
<feature type="compositionally biased region" description="Basic and acidic residues" evidence="4">
    <location>
        <begin position="284"/>
        <end position="310"/>
    </location>
</feature>
<feature type="compositionally biased region" description="Basic and acidic residues" evidence="4">
    <location>
        <begin position="26"/>
        <end position="36"/>
    </location>
</feature>
<protein>
    <submittedName>
        <fullName evidence="7">Protein SPT2 homolog</fullName>
    </submittedName>
</protein>
<evidence type="ECO:0000256" key="3">
    <source>
        <dbReference type="SAM" id="Coils"/>
    </source>
</evidence>
<accession>A0A914EI41</accession>
<evidence type="ECO:0000313" key="6">
    <source>
        <dbReference type="Proteomes" id="UP000887540"/>
    </source>
</evidence>
<feature type="region of interest" description="Disordered" evidence="4">
    <location>
        <begin position="511"/>
        <end position="551"/>
    </location>
</feature>
<evidence type="ECO:0000259" key="5">
    <source>
        <dbReference type="Pfam" id="PF22878"/>
    </source>
</evidence>
<dbReference type="WBParaSite" id="ACRNAN_scaffold8035.g14677.t1">
    <property type="protein sequence ID" value="ACRNAN_scaffold8035.g14677.t1"/>
    <property type="gene ID" value="ACRNAN_scaffold8035.g14677"/>
</dbReference>
<feature type="region of interest" description="Disordered" evidence="4">
    <location>
        <begin position="454"/>
        <end position="498"/>
    </location>
</feature>